<dbReference type="EMBL" id="JANBUP010001972">
    <property type="protein sequence ID" value="KAJ2802533.1"/>
    <property type="molecule type" value="Genomic_DNA"/>
</dbReference>
<gene>
    <name evidence="1" type="ORF">H4S07_004672</name>
</gene>
<reference evidence="1" key="1">
    <citation type="submission" date="2022-07" db="EMBL/GenBank/DDBJ databases">
        <title>Phylogenomic reconstructions and comparative analyses of Kickxellomycotina fungi.</title>
        <authorList>
            <person name="Reynolds N.K."/>
            <person name="Stajich J.E."/>
            <person name="Barry K."/>
            <person name="Grigoriev I.V."/>
            <person name="Crous P."/>
            <person name="Smith M.E."/>
        </authorList>
    </citation>
    <scope>NUCLEOTIDE SEQUENCE</scope>
    <source>
        <strain evidence="1">CBS 102833</strain>
    </source>
</reference>
<proteinExistence type="predicted"/>
<sequence>MVVDHIAGTRRRIFAGYDDYDEQATLQMPLLWVCHSFRAVVYSRFSRYHGFGLDSGMNTILLTRCSWPFHLEQANYQTPHLTKDLEIEVDIWSIYSGKSSELLSNVPNKDLVFPLVRSLSFLFIVSTLRNQIVTTSMQNIDANISEFVLRIKRMVPLATEIKIETATYSHDVHPSICHHFTSLVSQLYQLTDCVARRSLCCAVPFWQQSDLVSSITHFGDQDYNISESIMQLVRQSALTLQTLDISLEESDVTGLIQDANGGYVCYSHLQTLYLTMLSNCTDVPRLMFTGATPFPILRRLKISDQYPFGDDTPLRSNAGTLEFLKINIDAESVKAFTRHNVFTPISHPKLQCLKIGLMPNLASEHFGSEDACMQFILGIAPNVAVLEIISIQCDQGLPDALPLLYNHAQVQVLELPTIDINLWDAITLIKSLPALSDLRTMAPTLDHVPTDTTLLKLPIYVLSTYGIINERFWCWNLNMRRAGIPKDTARCVLLLALICPSLDFVLPPVARHATFTSQMRKLIATNGFKKYEPRLQRLLFDRLRL</sequence>
<protein>
    <submittedName>
        <fullName evidence="1">Uncharacterized protein</fullName>
    </submittedName>
</protein>
<evidence type="ECO:0000313" key="2">
    <source>
        <dbReference type="Proteomes" id="UP001140096"/>
    </source>
</evidence>
<evidence type="ECO:0000313" key="1">
    <source>
        <dbReference type="EMBL" id="KAJ2802533.1"/>
    </source>
</evidence>
<organism evidence="1 2">
    <name type="scientific">Coemansia furcata</name>
    <dbReference type="NCBI Taxonomy" id="417177"/>
    <lineage>
        <taxon>Eukaryota</taxon>
        <taxon>Fungi</taxon>
        <taxon>Fungi incertae sedis</taxon>
        <taxon>Zoopagomycota</taxon>
        <taxon>Kickxellomycotina</taxon>
        <taxon>Kickxellomycetes</taxon>
        <taxon>Kickxellales</taxon>
        <taxon>Kickxellaceae</taxon>
        <taxon>Coemansia</taxon>
    </lineage>
</organism>
<keyword evidence="2" id="KW-1185">Reference proteome</keyword>
<name>A0ACC1L7R0_9FUNG</name>
<accession>A0ACC1L7R0</accession>
<comment type="caution">
    <text evidence="1">The sequence shown here is derived from an EMBL/GenBank/DDBJ whole genome shotgun (WGS) entry which is preliminary data.</text>
</comment>
<dbReference type="Proteomes" id="UP001140096">
    <property type="component" value="Unassembled WGS sequence"/>
</dbReference>